<feature type="compositionally biased region" description="Polar residues" evidence="2">
    <location>
        <begin position="126"/>
        <end position="136"/>
    </location>
</feature>
<name>A0A642UTN5_DIURU</name>
<keyword evidence="1" id="KW-0862">Zinc</keyword>
<feature type="compositionally biased region" description="Low complexity" evidence="2">
    <location>
        <begin position="296"/>
        <end position="311"/>
    </location>
</feature>
<feature type="region of interest" description="Disordered" evidence="2">
    <location>
        <begin position="584"/>
        <end position="678"/>
    </location>
</feature>
<dbReference type="EMBL" id="SWFT01000050">
    <property type="protein sequence ID" value="KAA8905286.1"/>
    <property type="molecule type" value="Genomic_DNA"/>
</dbReference>
<dbReference type="AlphaFoldDB" id="A0A642UTN5"/>
<feature type="compositionally biased region" description="Acidic residues" evidence="2">
    <location>
        <begin position="48"/>
        <end position="99"/>
    </location>
</feature>
<feature type="region of interest" description="Disordered" evidence="2">
    <location>
        <begin position="288"/>
        <end position="324"/>
    </location>
</feature>
<reference evidence="4 5" key="1">
    <citation type="submission" date="2019-07" db="EMBL/GenBank/DDBJ databases">
        <title>Genome assembly of two rare yeast pathogens: Diutina rugosa and Trichomonascus ciferrii.</title>
        <authorList>
            <person name="Mixao V."/>
            <person name="Saus E."/>
            <person name="Hansen A."/>
            <person name="Lass-Flor C."/>
            <person name="Gabaldon T."/>
        </authorList>
    </citation>
    <scope>NUCLEOTIDE SEQUENCE [LARGE SCALE GENOMIC DNA]</scope>
    <source>
        <strain evidence="4 5">CBS 613</strain>
    </source>
</reference>
<keyword evidence="5" id="KW-1185">Reference proteome</keyword>
<keyword evidence="1" id="KW-0863">Zinc-finger</keyword>
<dbReference type="PROSITE" id="PS50157">
    <property type="entry name" value="ZINC_FINGER_C2H2_2"/>
    <property type="match status" value="1"/>
</dbReference>
<feature type="compositionally biased region" description="Acidic residues" evidence="2">
    <location>
        <begin position="116"/>
        <end position="125"/>
    </location>
</feature>
<feature type="compositionally biased region" description="Basic and acidic residues" evidence="2">
    <location>
        <begin position="137"/>
        <end position="151"/>
    </location>
</feature>
<evidence type="ECO:0000256" key="2">
    <source>
        <dbReference type="SAM" id="MobiDB-lite"/>
    </source>
</evidence>
<evidence type="ECO:0000313" key="5">
    <source>
        <dbReference type="Proteomes" id="UP000449547"/>
    </source>
</evidence>
<feature type="compositionally biased region" description="Polar residues" evidence="2">
    <location>
        <begin position="640"/>
        <end position="656"/>
    </location>
</feature>
<feature type="compositionally biased region" description="Basic and acidic residues" evidence="2">
    <location>
        <begin position="100"/>
        <end position="112"/>
    </location>
</feature>
<dbReference type="RefSeq" id="XP_034013672.1">
    <property type="nucleotide sequence ID" value="XM_034154288.1"/>
</dbReference>
<dbReference type="Proteomes" id="UP000449547">
    <property type="component" value="Unassembled WGS sequence"/>
</dbReference>
<evidence type="ECO:0000256" key="1">
    <source>
        <dbReference type="PROSITE-ProRule" id="PRU00042"/>
    </source>
</evidence>
<protein>
    <recommendedName>
        <fullName evidence="3">C2H2-type domain-containing protein</fullName>
    </recommendedName>
</protein>
<dbReference type="VEuPathDB" id="FungiDB:DIURU_001714"/>
<feature type="compositionally biased region" description="Acidic residues" evidence="2">
    <location>
        <begin position="165"/>
        <end position="177"/>
    </location>
</feature>
<evidence type="ECO:0000313" key="4">
    <source>
        <dbReference type="EMBL" id="KAA8905286.1"/>
    </source>
</evidence>
<feature type="domain" description="C2H2-type" evidence="3">
    <location>
        <begin position="726"/>
        <end position="755"/>
    </location>
</feature>
<feature type="compositionally biased region" description="Polar residues" evidence="2">
    <location>
        <begin position="312"/>
        <end position="323"/>
    </location>
</feature>
<feature type="region of interest" description="Disordered" evidence="2">
    <location>
        <begin position="13"/>
        <end position="181"/>
    </location>
</feature>
<dbReference type="GeneID" id="54780367"/>
<comment type="caution">
    <text evidence="4">The sequence shown here is derived from an EMBL/GenBank/DDBJ whole genome shotgun (WGS) entry which is preliminary data.</text>
</comment>
<proteinExistence type="predicted"/>
<gene>
    <name evidence="4" type="ORF">DIURU_001714</name>
</gene>
<sequence>MSLPWLVFPWPKKSACSVTSDNDRRVYSTPPAAQRHFPIDPSTRVSDNEIDNDEKDDVEEEKDDAEEGNDDAEEGNDEGEEFEENKEGEEKENVDDGADIVDHGADNDKECNTNDSNDEDIEPDDSSQSQLITDVNQRADPDEDAVRHFSDHGSQSLNNASPHEESEESEESDDSDMEKECLEDSMKCSIVGVSHNCGLGGAETSSKSCNEKLSGINESLAADTTSSPTIAHEERESSGIAPVQMRGDEVSSTVNQPSIKACSNANMSQPRQQILTKHGHNVELGLKILSPSYDGNPNSEESPSSQEQISSFTTEEVQQTKPSSVFKPSLKALKSIGSTPSHNSQSLKIGKSNEVPAVSYTNYDYLERKWSSNGGRFYPWEHYELAKCMARQYNLRPISIDRFVEMATKDVKEFMYKMYKIAICNTGPPLKHSIYKDSPLVKSDRVLSGWKPPSVLMTPMVLPMYFSYVQMCENTKTDLLPFPGTIESREFMKEWTERKRCPFRCSNRRYYGVETHILGNHYKNGHCDGCDQRVESASDFLLHAETCPSILTGNSSQTGFNDESSDSEEVSIIAVANRSPLKIHKRRRVDTDSEDDKSESKHHSTFLGRLTKRHQSSSRSQRPIHRSHGKSKPSLSSSPQTVIGQSTLLEAGTQRSPPHHPSYDIRLHNSSPVADQNDYDVVSTQDAKVTRNVYPSQSLVHVPASPITADFSIGPPSSEIDICEGWRCPYPHCSAVFNENYMLMMHLDLHAERRMAKYSCPYVKSDLCKEEIVVNKAQFEEHMEAAHYDSFAEGYSAGKCKHCSKTFASVDMFLSHTGDCVSTYKSSQLDMNKGQGST</sequence>
<feature type="compositionally biased region" description="Basic residues" evidence="2">
    <location>
        <begin position="610"/>
        <end position="631"/>
    </location>
</feature>
<feature type="compositionally biased region" description="Polar residues" evidence="2">
    <location>
        <begin position="152"/>
        <end position="161"/>
    </location>
</feature>
<dbReference type="GO" id="GO:0008270">
    <property type="term" value="F:zinc ion binding"/>
    <property type="evidence" value="ECO:0007669"/>
    <property type="project" value="UniProtKB-KW"/>
</dbReference>
<accession>A0A642UTN5</accession>
<organism evidence="4 5">
    <name type="scientific">Diutina rugosa</name>
    <name type="common">Yeast</name>
    <name type="synonym">Candida rugosa</name>
    <dbReference type="NCBI Taxonomy" id="5481"/>
    <lineage>
        <taxon>Eukaryota</taxon>
        <taxon>Fungi</taxon>
        <taxon>Dikarya</taxon>
        <taxon>Ascomycota</taxon>
        <taxon>Saccharomycotina</taxon>
        <taxon>Pichiomycetes</taxon>
        <taxon>Debaryomycetaceae</taxon>
        <taxon>Diutina</taxon>
    </lineage>
</organism>
<keyword evidence="1" id="KW-0479">Metal-binding</keyword>
<dbReference type="PROSITE" id="PS00028">
    <property type="entry name" value="ZINC_FINGER_C2H2_1"/>
    <property type="match status" value="1"/>
</dbReference>
<dbReference type="InterPro" id="IPR013087">
    <property type="entry name" value="Znf_C2H2_type"/>
</dbReference>
<evidence type="ECO:0000259" key="3">
    <source>
        <dbReference type="PROSITE" id="PS50157"/>
    </source>
</evidence>